<dbReference type="InterPro" id="IPR036291">
    <property type="entry name" value="NAD(P)-bd_dom_sf"/>
</dbReference>
<dbReference type="AlphaFoldDB" id="A0A653BAN5"/>
<evidence type="ECO:0000313" key="4">
    <source>
        <dbReference type="EMBL" id="VDN65470.1"/>
    </source>
</evidence>
<evidence type="ECO:0000259" key="2">
    <source>
        <dbReference type="Pfam" id="PF01370"/>
    </source>
</evidence>
<protein>
    <submittedName>
        <fullName evidence="4">Uncharacterized protein</fullName>
    </submittedName>
</protein>
<dbReference type="InterPro" id="IPR013549">
    <property type="entry name" value="DUF1731"/>
</dbReference>
<sequence>MQGLLYRWLLLMGAGHVLLGIVLAFAAHLPLTQGYFDYLYAARDLPLPSPEQQVPLRTLVGLFGPTVASWGLLFCALLVIHRRHGLGLIKPVLIAALLLWSLLDSAFSIAFGFTLHAYLNGAAALAMGIPLLALRPATRPRSPALTLRHDSGRRLRVLITGGSGFIGSPLATALSQAGHEVLILTRDLGSLGQVRGRISALTDLAQIASDERIDCLINLAGEPLAGQRWNPARKQRFLSSRLDTTDALLQLVQRLEHKPEVLLSGSAVGYYGHWQDEPLDEDSEAHDGFSHRLCAQWEARALQMQALGLRVCLLRIGIVLGRDGGPLAEFKRPFELGMASQLGDGRQWMPWIHLDDVLDICSYLMHTPLSGPINLTAPEPVSHRDFCQALQRQVPWARLRLKVPAALVRLLLGEMADEVLLTGQRVVPARLLQSGYRFRYPQLQPALQQLLARR</sequence>
<dbReference type="OrthoDB" id="9801773at2"/>
<dbReference type="NCBIfam" id="TIGR01777">
    <property type="entry name" value="yfcH"/>
    <property type="match status" value="1"/>
</dbReference>
<proteinExistence type="inferred from homology"/>
<dbReference type="Gene3D" id="3.40.50.720">
    <property type="entry name" value="NAD(P)-binding Rossmann-like Domain"/>
    <property type="match status" value="1"/>
</dbReference>
<name>A0A653BAN5_ECTOL</name>
<feature type="domain" description="NAD-dependent epimerase/dehydratase" evidence="2">
    <location>
        <begin position="157"/>
        <end position="371"/>
    </location>
</feature>
<dbReference type="Pfam" id="PF08338">
    <property type="entry name" value="DUF1731"/>
    <property type="match status" value="1"/>
</dbReference>
<dbReference type="SUPFAM" id="SSF51735">
    <property type="entry name" value="NAD(P)-binding Rossmann-fold domains"/>
    <property type="match status" value="1"/>
</dbReference>
<dbReference type="PANTHER" id="PTHR11092">
    <property type="entry name" value="SUGAR NUCLEOTIDE EPIMERASE RELATED"/>
    <property type="match status" value="1"/>
</dbReference>
<dbReference type="InterPro" id="IPR010099">
    <property type="entry name" value="SDR39U1"/>
</dbReference>
<dbReference type="PANTHER" id="PTHR11092:SF0">
    <property type="entry name" value="EPIMERASE FAMILY PROTEIN SDR39U1"/>
    <property type="match status" value="1"/>
</dbReference>
<reference evidence="4" key="1">
    <citation type="submission" date="2018-11" db="EMBL/GenBank/DDBJ databases">
        <authorList>
            <consortium name="Genoscope - CEA"/>
            <person name="William W."/>
        </authorList>
    </citation>
    <scope>NUCLEOTIDE SEQUENCE [LARGE SCALE GENOMIC DNA]</scope>
    <source>
        <strain evidence="4">T9AD</strain>
    </source>
</reference>
<dbReference type="InterPro" id="IPR001509">
    <property type="entry name" value="Epimerase_deHydtase"/>
</dbReference>
<evidence type="ECO:0000259" key="3">
    <source>
        <dbReference type="Pfam" id="PF08338"/>
    </source>
</evidence>
<organism evidence="4">
    <name type="scientific">Ectopseudomonas oleovorans</name>
    <name type="common">Pseudomonas oleovorans</name>
    <dbReference type="NCBI Taxonomy" id="301"/>
    <lineage>
        <taxon>Bacteria</taxon>
        <taxon>Pseudomonadati</taxon>
        <taxon>Pseudomonadota</taxon>
        <taxon>Gammaproteobacteria</taxon>
        <taxon>Pseudomonadales</taxon>
        <taxon>Pseudomonadaceae</taxon>
        <taxon>Ectopseudomonas</taxon>
    </lineage>
</organism>
<feature type="domain" description="DUF1731" evidence="3">
    <location>
        <begin position="403"/>
        <end position="450"/>
    </location>
</feature>
<dbReference type="EMBL" id="LR130779">
    <property type="protein sequence ID" value="VDN65470.1"/>
    <property type="molecule type" value="Genomic_DNA"/>
</dbReference>
<accession>A0A653BAN5</accession>
<comment type="similarity">
    <text evidence="1">Belongs to the NAD(P)-dependent epimerase/dehydratase family. SDR39U1 subfamily.</text>
</comment>
<gene>
    <name evidence="4" type="ORF">POT9AD_4495</name>
</gene>
<evidence type="ECO:0000256" key="1">
    <source>
        <dbReference type="ARBA" id="ARBA00009353"/>
    </source>
</evidence>
<dbReference type="Pfam" id="PF01370">
    <property type="entry name" value="Epimerase"/>
    <property type="match status" value="1"/>
</dbReference>